<organism evidence="2 3">
    <name type="scientific">Cupriavidus taiwanensis</name>
    <dbReference type="NCBI Taxonomy" id="164546"/>
    <lineage>
        <taxon>Bacteria</taxon>
        <taxon>Pseudomonadati</taxon>
        <taxon>Pseudomonadota</taxon>
        <taxon>Betaproteobacteria</taxon>
        <taxon>Burkholderiales</taxon>
        <taxon>Burkholderiaceae</taxon>
        <taxon>Cupriavidus</taxon>
    </lineage>
</organism>
<dbReference type="Proteomes" id="UP000257016">
    <property type="component" value="Unassembled WGS sequence"/>
</dbReference>
<evidence type="ECO:0000256" key="1">
    <source>
        <dbReference type="SAM" id="MobiDB-lite"/>
    </source>
</evidence>
<dbReference type="AlphaFoldDB" id="A0A975ZVV2"/>
<name>A0A975ZVV2_9BURK</name>
<proteinExistence type="predicted"/>
<accession>A0A975ZVV2</accession>
<reference evidence="2 3" key="1">
    <citation type="submission" date="2018-01" db="EMBL/GenBank/DDBJ databases">
        <authorList>
            <person name="Clerissi C."/>
        </authorList>
    </citation>
    <scope>NUCLEOTIDE SEQUENCE [LARGE SCALE GENOMIC DNA]</scope>
    <source>
        <strain evidence="2">Cupriavidus taiwanensis LMG 19430</strain>
    </source>
</reference>
<feature type="region of interest" description="Disordered" evidence="1">
    <location>
        <begin position="1"/>
        <end position="27"/>
    </location>
</feature>
<dbReference type="EMBL" id="OFSN01000001">
    <property type="protein sequence ID" value="SOY40567.1"/>
    <property type="molecule type" value="Genomic_DNA"/>
</dbReference>
<evidence type="ECO:0000313" key="3">
    <source>
        <dbReference type="Proteomes" id="UP000257016"/>
    </source>
</evidence>
<evidence type="ECO:0000313" key="2">
    <source>
        <dbReference type="EMBL" id="SOY40567.1"/>
    </source>
</evidence>
<gene>
    <name evidence="2" type="ORF">CBM2586_A10532</name>
</gene>
<comment type="caution">
    <text evidence="2">The sequence shown here is derived from an EMBL/GenBank/DDBJ whole genome shotgun (WGS) entry which is preliminary data.</text>
</comment>
<sequence length="82" mass="9067">MRRKGHRHGGLLFVRSPRTPTLIRTPAPCRPGSAPLIYVNVNVIQSIRPNPGAQPARFQPSRHRTAPADAAVAANTPTRWRQ</sequence>
<protein>
    <submittedName>
        <fullName evidence="2">Uncharacterized protein</fullName>
    </submittedName>
</protein>
<feature type="region of interest" description="Disordered" evidence="1">
    <location>
        <begin position="49"/>
        <end position="82"/>
    </location>
</feature>